<name>A0ABQ7BIL0_BRACR</name>
<sequence>MKGVKKAYYRPKDPVAKRTVRVPHSSLPEMRGVLNCDLTVTDPIGDDTFVGEKKSNLGLTI</sequence>
<reference evidence="1 2" key="1">
    <citation type="journal article" date="2020" name="BMC Genomics">
        <title>Intraspecific diversification of the crop wild relative Brassica cretica Lam. using demographic model selection.</title>
        <authorList>
            <person name="Kioukis A."/>
            <person name="Michalopoulou V.A."/>
            <person name="Briers L."/>
            <person name="Pirintsos S."/>
            <person name="Studholme D.J."/>
            <person name="Pavlidis P."/>
            <person name="Sarris P.F."/>
        </authorList>
    </citation>
    <scope>NUCLEOTIDE SEQUENCE [LARGE SCALE GENOMIC DNA]</scope>
    <source>
        <strain evidence="2">cv. PFS-1207/04</strain>
    </source>
</reference>
<protein>
    <submittedName>
        <fullName evidence="1">Uncharacterized protein</fullName>
    </submittedName>
</protein>
<proteinExistence type="predicted"/>
<evidence type="ECO:0000313" key="1">
    <source>
        <dbReference type="EMBL" id="KAF3532467.1"/>
    </source>
</evidence>
<keyword evidence="2" id="KW-1185">Reference proteome</keyword>
<accession>A0ABQ7BIL0</accession>
<organism evidence="1 2">
    <name type="scientific">Brassica cretica</name>
    <name type="common">Mustard</name>
    <dbReference type="NCBI Taxonomy" id="69181"/>
    <lineage>
        <taxon>Eukaryota</taxon>
        <taxon>Viridiplantae</taxon>
        <taxon>Streptophyta</taxon>
        <taxon>Embryophyta</taxon>
        <taxon>Tracheophyta</taxon>
        <taxon>Spermatophyta</taxon>
        <taxon>Magnoliopsida</taxon>
        <taxon>eudicotyledons</taxon>
        <taxon>Gunneridae</taxon>
        <taxon>Pentapetalae</taxon>
        <taxon>rosids</taxon>
        <taxon>malvids</taxon>
        <taxon>Brassicales</taxon>
        <taxon>Brassicaceae</taxon>
        <taxon>Brassiceae</taxon>
        <taxon>Brassica</taxon>
    </lineage>
</organism>
<dbReference type="Proteomes" id="UP000266723">
    <property type="component" value="Unassembled WGS sequence"/>
</dbReference>
<evidence type="ECO:0000313" key="2">
    <source>
        <dbReference type="Proteomes" id="UP000266723"/>
    </source>
</evidence>
<dbReference type="EMBL" id="QGKV02001507">
    <property type="protein sequence ID" value="KAF3532467.1"/>
    <property type="molecule type" value="Genomic_DNA"/>
</dbReference>
<gene>
    <name evidence="1" type="ORF">DY000_02036337</name>
</gene>
<comment type="caution">
    <text evidence="1">The sequence shown here is derived from an EMBL/GenBank/DDBJ whole genome shotgun (WGS) entry which is preliminary data.</text>
</comment>